<keyword evidence="1" id="KW-0812">Transmembrane</keyword>
<dbReference type="GeneID" id="94432932"/>
<dbReference type="AlphaFoldDB" id="A0A2C6KJN6"/>
<keyword evidence="1" id="KW-0472">Membrane</keyword>
<dbReference type="VEuPathDB" id="ToxoDB:CSUI_009608"/>
<protein>
    <submittedName>
        <fullName evidence="2">Uncharacterized protein</fullName>
    </submittedName>
</protein>
<organism evidence="2 3">
    <name type="scientific">Cystoisospora suis</name>
    <dbReference type="NCBI Taxonomy" id="483139"/>
    <lineage>
        <taxon>Eukaryota</taxon>
        <taxon>Sar</taxon>
        <taxon>Alveolata</taxon>
        <taxon>Apicomplexa</taxon>
        <taxon>Conoidasida</taxon>
        <taxon>Coccidia</taxon>
        <taxon>Eucoccidiorida</taxon>
        <taxon>Eimeriorina</taxon>
        <taxon>Sarcocystidae</taxon>
        <taxon>Cystoisospora</taxon>
    </lineage>
</organism>
<dbReference type="RefSeq" id="XP_067918303.1">
    <property type="nucleotide sequence ID" value="XM_068069721.1"/>
</dbReference>
<reference evidence="2 3" key="1">
    <citation type="journal article" date="2017" name="Int. J. Parasitol.">
        <title>The genome of the protozoan parasite Cystoisospora suis and a reverse vaccinology approach to identify vaccine candidates.</title>
        <authorList>
            <person name="Palmieri N."/>
            <person name="Shrestha A."/>
            <person name="Ruttkowski B."/>
            <person name="Beck T."/>
            <person name="Vogl C."/>
            <person name="Tomley F."/>
            <person name="Blake D.P."/>
            <person name="Joachim A."/>
        </authorList>
    </citation>
    <scope>NUCLEOTIDE SEQUENCE [LARGE SCALE GENOMIC DNA]</scope>
    <source>
        <strain evidence="2 3">Wien I</strain>
    </source>
</reference>
<name>A0A2C6KJN6_9APIC</name>
<comment type="caution">
    <text evidence="2">The sequence shown here is derived from an EMBL/GenBank/DDBJ whole genome shotgun (WGS) entry which is preliminary data.</text>
</comment>
<sequence>LYVRCAFPTGRAIIIQQSLCVRNALANSFSSLSTSLLSSSTHFSGKFRLFRQHLFFLLLLYLITSLFTSR</sequence>
<evidence type="ECO:0000313" key="2">
    <source>
        <dbReference type="EMBL" id="PHJ16576.1"/>
    </source>
</evidence>
<evidence type="ECO:0000256" key="1">
    <source>
        <dbReference type="SAM" id="Phobius"/>
    </source>
</evidence>
<keyword evidence="1" id="KW-1133">Transmembrane helix</keyword>
<feature type="non-terminal residue" evidence="2">
    <location>
        <position position="1"/>
    </location>
</feature>
<dbReference type="EMBL" id="MIGC01005803">
    <property type="protein sequence ID" value="PHJ16576.1"/>
    <property type="molecule type" value="Genomic_DNA"/>
</dbReference>
<proteinExistence type="predicted"/>
<feature type="transmembrane region" description="Helical" evidence="1">
    <location>
        <begin position="49"/>
        <end position="68"/>
    </location>
</feature>
<gene>
    <name evidence="2" type="ORF">CSUI_009608</name>
</gene>
<accession>A0A2C6KJN6</accession>
<keyword evidence="3" id="KW-1185">Reference proteome</keyword>
<evidence type="ECO:0000313" key="3">
    <source>
        <dbReference type="Proteomes" id="UP000221165"/>
    </source>
</evidence>
<dbReference type="Proteomes" id="UP000221165">
    <property type="component" value="Unassembled WGS sequence"/>
</dbReference>
<feature type="non-terminal residue" evidence="2">
    <location>
        <position position="70"/>
    </location>
</feature>